<reference evidence="1 2" key="1">
    <citation type="journal article" date="2012" name="Nat. Biotechnol.">
        <title>Draft genome sequence of pigeonpea (Cajanus cajan), an orphan legume crop of resource-poor farmers.</title>
        <authorList>
            <person name="Varshney R.K."/>
            <person name="Chen W."/>
            <person name="Li Y."/>
            <person name="Bharti A.K."/>
            <person name="Saxena R.K."/>
            <person name="Schlueter J.A."/>
            <person name="Donoghue M.T."/>
            <person name="Azam S."/>
            <person name="Fan G."/>
            <person name="Whaley A.M."/>
            <person name="Farmer A.D."/>
            <person name="Sheridan J."/>
            <person name="Iwata A."/>
            <person name="Tuteja R."/>
            <person name="Penmetsa R.V."/>
            <person name="Wu W."/>
            <person name="Upadhyaya H.D."/>
            <person name="Yang S.P."/>
            <person name="Shah T."/>
            <person name="Saxena K.B."/>
            <person name="Michael T."/>
            <person name="McCombie W.R."/>
            <person name="Yang B."/>
            <person name="Zhang G."/>
            <person name="Yang H."/>
            <person name="Wang J."/>
            <person name="Spillane C."/>
            <person name="Cook D.R."/>
            <person name="May G.D."/>
            <person name="Xu X."/>
            <person name="Jackson S.A."/>
        </authorList>
    </citation>
    <scope>NUCLEOTIDE SEQUENCE [LARGE SCALE GENOMIC DNA]</scope>
    <source>
        <strain evidence="2">cv. Asha</strain>
    </source>
</reference>
<organism evidence="1 2">
    <name type="scientific">Cajanus cajan</name>
    <name type="common">Pigeon pea</name>
    <name type="synonym">Cajanus indicus</name>
    <dbReference type="NCBI Taxonomy" id="3821"/>
    <lineage>
        <taxon>Eukaryota</taxon>
        <taxon>Viridiplantae</taxon>
        <taxon>Streptophyta</taxon>
        <taxon>Embryophyta</taxon>
        <taxon>Tracheophyta</taxon>
        <taxon>Spermatophyta</taxon>
        <taxon>Magnoliopsida</taxon>
        <taxon>eudicotyledons</taxon>
        <taxon>Gunneridae</taxon>
        <taxon>Pentapetalae</taxon>
        <taxon>rosids</taxon>
        <taxon>fabids</taxon>
        <taxon>Fabales</taxon>
        <taxon>Fabaceae</taxon>
        <taxon>Papilionoideae</taxon>
        <taxon>50 kb inversion clade</taxon>
        <taxon>NPAAA clade</taxon>
        <taxon>indigoferoid/millettioid clade</taxon>
        <taxon>Phaseoleae</taxon>
        <taxon>Cajanus</taxon>
    </lineage>
</organism>
<sequence>MLVCATLYNFLRKECHFDEFSIKAVDEPSSSMLPVNENYTFEPIIQTHEQERKDANAWRTSIAMNIYVGECF</sequence>
<name>A0A151SZL8_CAJCA</name>
<gene>
    <name evidence="1" type="ORF">KK1_015697</name>
</gene>
<keyword evidence="2" id="KW-1185">Reference proteome</keyword>
<dbReference type="Gramene" id="C.cajan_15256.t">
    <property type="protein sequence ID" value="C.cajan_15256.t.cds1"/>
    <property type="gene ID" value="C.cajan_15256"/>
</dbReference>
<evidence type="ECO:0000313" key="2">
    <source>
        <dbReference type="Proteomes" id="UP000075243"/>
    </source>
</evidence>
<protein>
    <submittedName>
        <fullName evidence="1">Uncharacterized protein</fullName>
    </submittedName>
</protein>
<proteinExistence type="predicted"/>
<dbReference type="AlphaFoldDB" id="A0A151SZL8"/>
<dbReference type="EMBL" id="CM003612">
    <property type="protein sequence ID" value="KYP60246.1"/>
    <property type="molecule type" value="Genomic_DNA"/>
</dbReference>
<evidence type="ECO:0000313" key="1">
    <source>
        <dbReference type="EMBL" id="KYP60246.1"/>
    </source>
</evidence>
<dbReference type="Proteomes" id="UP000075243">
    <property type="component" value="Chromosome 10"/>
</dbReference>
<accession>A0A151SZL8</accession>